<gene>
    <name evidence="1" type="ORF">QAD02_002816</name>
</gene>
<evidence type="ECO:0000313" key="1">
    <source>
        <dbReference type="EMBL" id="KAJ8671557.1"/>
    </source>
</evidence>
<accession>A0ACC2NKC7</accession>
<proteinExistence type="predicted"/>
<dbReference type="Proteomes" id="UP001239111">
    <property type="component" value="Chromosome 3"/>
</dbReference>
<protein>
    <submittedName>
        <fullName evidence="1">Uncharacterized protein</fullName>
    </submittedName>
</protein>
<evidence type="ECO:0000313" key="2">
    <source>
        <dbReference type="Proteomes" id="UP001239111"/>
    </source>
</evidence>
<keyword evidence="2" id="KW-1185">Reference proteome</keyword>
<organism evidence="1 2">
    <name type="scientific">Eretmocerus hayati</name>
    <dbReference type="NCBI Taxonomy" id="131215"/>
    <lineage>
        <taxon>Eukaryota</taxon>
        <taxon>Metazoa</taxon>
        <taxon>Ecdysozoa</taxon>
        <taxon>Arthropoda</taxon>
        <taxon>Hexapoda</taxon>
        <taxon>Insecta</taxon>
        <taxon>Pterygota</taxon>
        <taxon>Neoptera</taxon>
        <taxon>Endopterygota</taxon>
        <taxon>Hymenoptera</taxon>
        <taxon>Apocrita</taxon>
        <taxon>Proctotrupomorpha</taxon>
        <taxon>Chalcidoidea</taxon>
        <taxon>Aphelinidae</taxon>
        <taxon>Aphelininae</taxon>
        <taxon>Eretmocerus</taxon>
    </lineage>
</organism>
<reference evidence="1" key="1">
    <citation type="submission" date="2023-04" db="EMBL/GenBank/DDBJ databases">
        <title>A chromosome-level genome assembly of the parasitoid wasp Eretmocerus hayati.</title>
        <authorList>
            <person name="Zhong Y."/>
            <person name="Liu S."/>
            <person name="Liu Y."/>
        </authorList>
    </citation>
    <scope>NUCLEOTIDE SEQUENCE</scope>
    <source>
        <strain evidence="1">ZJU_SS_LIU_2023</strain>
    </source>
</reference>
<dbReference type="EMBL" id="CM056743">
    <property type="protein sequence ID" value="KAJ8671557.1"/>
    <property type="molecule type" value="Genomic_DNA"/>
</dbReference>
<name>A0ACC2NKC7_9HYME</name>
<sequence length="133" mass="15058">MSLPRGRTMVVENEKFTNIVLKHRSSLVDGGKIVSKGNKIWQKIHNELDGKYLPTSLYSMVMGNKAGIKDKLLGPPARQEQEELVDDSNRMSMIPMRMQIEAQILIVIGKIAKIVSLMLTSKYLFRSSTRLLL</sequence>
<comment type="caution">
    <text evidence="1">The sequence shown here is derived from an EMBL/GenBank/DDBJ whole genome shotgun (WGS) entry which is preliminary data.</text>
</comment>